<feature type="transmembrane region" description="Helical" evidence="4">
    <location>
        <begin position="722"/>
        <end position="739"/>
    </location>
</feature>
<dbReference type="InterPro" id="IPR012341">
    <property type="entry name" value="6hp_glycosidase-like_sf"/>
</dbReference>
<dbReference type="InterPro" id="IPR037824">
    <property type="entry name" value="GH94N_2_NdvB"/>
</dbReference>
<evidence type="ECO:0000256" key="3">
    <source>
        <dbReference type="SAM" id="MobiDB-lite"/>
    </source>
</evidence>
<feature type="domain" description="Glycosyl hydrolase 94 catalytic" evidence="8">
    <location>
        <begin position="2311"/>
        <end position="2734"/>
    </location>
</feature>
<name>A0A7X9ZRT6_9SPHN</name>
<feature type="compositionally biased region" description="Low complexity" evidence="3">
    <location>
        <begin position="1997"/>
        <end position="2007"/>
    </location>
</feature>
<dbReference type="SUPFAM" id="SSF74650">
    <property type="entry name" value="Galactose mutarotase-like"/>
    <property type="match status" value="2"/>
</dbReference>
<dbReference type="InterPro" id="IPR033432">
    <property type="entry name" value="GH94_catalytic"/>
</dbReference>
<accession>A0A7X9ZRT6</accession>
<dbReference type="Pfam" id="PF06165">
    <property type="entry name" value="GH94_b-supersand"/>
    <property type="match status" value="2"/>
</dbReference>
<dbReference type="Gene3D" id="2.60.420.10">
    <property type="entry name" value="Maltose phosphorylase, domain 3"/>
    <property type="match status" value="1"/>
</dbReference>
<evidence type="ECO:0000313" key="9">
    <source>
        <dbReference type="EMBL" id="NML10298.1"/>
    </source>
</evidence>
<dbReference type="InterPro" id="IPR008928">
    <property type="entry name" value="6-hairpin_glycosidase_sf"/>
</dbReference>
<feature type="domain" description="Glycoamylase-like" evidence="6">
    <location>
        <begin position="1271"/>
        <end position="1475"/>
    </location>
</feature>
<feature type="transmembrane region" description="Helical" evidence="4">
    <location>
        <begin position="745"/>
        <end position="768"/>
    </location>
</feature>
<feature type="compositionally biased region" description="Low complexity" evidence="3">
    <location>
        <begin position="2212"/>
        <end position="2222"/>
    </location>
</feature>
<dbReference type="InterPro" id="IPR037018">
    <property type="entry name" value="GH65_N"/>
</dbReference>
<keyword evidence="10" id="KW-1185">Reference proteome</keyword>
<sequence>MADVEDADPIVAAAHELARRHRLVGLARRAAPLTTWSQLPALRAWLSMARIAAGAAEPQSSSAAEWLLDNDYHVQRAILQIKEDMPAQFYRRLPGLAGEAAKGLPRIYALAHGLLHASHLQISLNTAIPFIERYQDEEPLSIAELWAFPAMLRLACLELLITGFGRIFPDVAPPFEVGPDATKSAAADDTECVSRAIANLAVISTIQWKDFFDRTSRVEAILRLDPAKVYPHMDFDTRDRYRHAIEQLSDHGGLPELDVAERLLVQCRANADVPADHVGYWLVGDGRPAFEDAIDVRPLALESIGRRLLRYPAALYTAALFLAGFVSFVVPALYLALVEATAIGWLLGIALTTLPATILSVTFVNWVATLLVSPQVLPKLDFEKGIADDCRTAVVMPVLVAHPADVAALLQRLEGHYLGNPDPGLQFVLLSDHADADSDSLPGDADVEAALENGVKRLNDTYGSAGSGPFHMLHRPRLYNPAQSVWMGWERKRGKLEQFNGYILRGDLSPFSRTAGRIEALREVRFVVTADADTRLPTGVINRMVATLAHPLNKARFDPRTGRVASGYTILQPRVEIAPETSGRSLFTRYFGGDTAIDIYSRAVSDVYQDLFGSGIFVGKGIYEVVAFERSVEGRIPENNLLSHDLFEGLHGRAALASDIIVYEGFPSGYLDYRRRWHRWVRGDWQLLPWLLPLVPGRAGTRLHNRLTWFDRLKIFDNLRRSLVPPSLVALLLGGWFILGGNPWIWTSLAIVAPAAYLFTDVVTGLAQGRRRGVLQGVLRRLGDELGRWALSIAFLISDAAIALNAILITLWRLATGRGLLEWTSAAHTTAHFAALDPRRAAWREMWVSPVFALAAGSGLALTHAAALLPAAPLLMLWVLAPEIAYRISRPRRSSIETLGAEDRLFLRSIARRTWLFFETFVRPEDNWLPPDNYQEPPEEEIAHRTSPTNVGMMLLSTLTAWKLGHIGVTDLEMRLRNALDALDQLDRYRGHMLNWYDTRTLQPLEPRYVSTVDSGNLAVSLIVVNEACRDAVRAPVLSPALWSGLDDTLDLLAGALAADRADPDHACRTLVAAMRDAATAARDDSACWGDRLDALCDRDCPELQERIRNGIANAGTLPTNVIRDVQLWLERVDHHLRSIRRDVQMFLPWLPLSTRPPADCADIAARIGPMLAGERTPAEVEAACEEASALLDAFGGSLAPCEARSWAEELGSALARAVDAHKTMGDRLDGIARRAGAWAHGMDFALLFDMSSRLFHIGYNVTADRIDQHHYDLLASEARLASFFAIAKGDVPPEHWFFLGRPITKKASGLSLVSWNGSMFEYLMPNLFLRSDPATLLGQSDRTAVDLQHAYGVRHGIPWGISESSFASMGPDRVYRYHAFGVPGLGLRRGLARDLVVAPYATVLALAARTVLAVRNLRDLAGLGMLGRYGFYEAIDFTTERVPEGERFAIVRSYMAHHHGMSMAALGNALCGDMFVSWFHADPHIRTIDLLLNERIPWDLPPEISRIELREPQPVAEGAIPRLQPWNPGSIGGSTALHAIGNGRLTSRLAANGGGGLYWQRYALTRPDRIPGDAGLWIYVRDRETGALWSATPEPVRAPATEARILFQAHQVEYHRRDHDIALTMAVGIPHGDDLEIRRVTVVNESDRPRTLDFTSYAEVMLAPPLDGARHPAFSKLFVGSELLPGANGLLFTRRPRDAGDRPPVLLHRIIADDKGFTPRGVETDRAAFLKRHGDQANPAAMHSDELNGTTGWTLDPILAMRAELELPPHGRRELAFVTIVAGSRESALEIAERYATLTALEWAMNDAVADAAREMHQLGLGPDRVRDAQMLLSALLQPVQSSTGMLNALVADRHGRGDLWALGISGDHPILLVRAGDGQRTALLRFLAAAQQLWRRRGIAIDLVIMHEGAAGYLEPVRERLIELLREAGVQEQLGQNGGIHLVGIGHGDTDRAQFLERAAQIVLDEAAGALGDQLARAESPQLRSPRFEPVGSTGASPSAGSGLLPLKELTFDNGRGGFTPDGETYVIHLAPDETTPAPWSNVLANDGFGTIVTEAGLGFTWAINSGENRLTPWSNDPVRDPQTEILYLRDEENARLWTPTPQPAGNAAACRVSHGAGFTSWESSSEGLEQELQVFVPVDDPIKIVRLRLRNLLPHARRLTATYYAEWLLGAVHGEPAPLRTAHYDAEVHALMANNPWNEEFSERTAFLTSSHPPHSLTTSRRDFMGREGNPRRPEALLNWDLGGRQHSAGADCCSALQVHLDIAPGQTAEVVFVLGQGDHRAHARTLALRWQDMAEVERAFQQCQHDWDRLLGAVKVTTPDPAFDMLVNRWLPYQTISARLRARAGFYQAGGAFGYRDQLQDVLALLHADPDLARRHILSAAAHQFEEGDVLHWWHPPLDRGVRTHCSDDLLWLPYVTAAYVEATGDVGILAEEVPFLRGPPLAGDEADRYARFDITDERRSLFEHCERALQCGHRLGGHGLPLMGTGDWNDGMNRVGEQGRGESVWLAWFLIATIDGFVGLCGRLQRSDLAEHWKPRATALAKAAEQSAWDGEWYLRAFDDDGRAWGSAADSECRIDSIAQSWAVLSGAGSPERIARAMAAAQQHLVRDDDRLVRLLSPPFDATPRDPGYIKAYPPGIRENGGQYTHAAVWLGIALARLGDAEGAMRVFDRINPINQTRSSEDVARYRTEPYVLAADVAGTPPHVGRGGWSWYTGAAGWTWRLAVEEILGLRLVEGRLHLAPCLPAGWKFFEATITRTAGSLHIRVENPDGLASGDARITVDGAECSKDGIPFPSEGETREVQCLLARRIALAS</sequence>
<dbReference type="InterPro" id="IPR010383">
    <property type="entry name" value="Glyco_hydrolase_94_b-supersand"/>
</dbReference>
<feature type="domain" description="Glycosyltransferase 2-like" evidence="7">
    <location>
        <begin position="527"/>
        <end position="758"/>
    </location>
</feature>
<dbReference type="GO" id="GO:0005975">
    <property type="term" value="P:carbohydrate metabolic process"/>
    <property type="evidence" value="ECO:0007669"/>
    <property type="project" value="InterPro"/>
</dbReference>
<dbReference type="PANTHER" id="PTHR37469">
    <property type="entry name" value="CELLOBIONIC ACID PHOSPHORYLASE-RELATED"/>
    <property type="match status" value="1"/>
</dbReference>
<evidence type="ECO:0000259" key="5">
    <source>
        <dbReference type="Pfam" id="PF06165"/>
    </source>
</evidence>
<dbReference type="InterPro" id="IPR011013">
    <property type="entry name" value="Gal_mutarotase_sf_dom"/>
</dbReference>
<reference evidence="9 10" key="1">
    <citation type="submission" date="2020-04" db="EMBL/GenBank/DDBJ databases">
        <title>Sphingobium sp. AR-3-1 isolated from Arctic soil.</title>
        <authorList>
            <person name="Dahal R.H."/>
            <person name="Chaudhary D.K."/>
        </authorList>
    </citation>
    <scope>NUCLEOTIDE SEQUENCE [LARGE SCALE GENOMIC DNA]</scope>
    <source>
        <strain evidence="9 10">AR-3-1</strain>
    </source>
</reference>
<gene>
    <name evidence="9" type="ORF">HHL08_09065</name>
</gene>
<dbReference type="SMART" id="SM01068">
    <property type="entry name" value="CBM_X"/>
    <property type="match status" value="1"/>
</dbReference>
<keyword evidence="4" id="KW-0812">Transmembrane</keyword>
<proteinExistence type="predicted"/>
<feature type="transmembrane region" description="Helical" evidence="4">
    <location>
        <begin position="851"/>
        <end position="880"/>
    </location>
</feature>
<evidence type="ECO:0000256" key="1">
    <source>
        <dbReference type="ARBA" id="ARBA00022676"/>
    </source>
</evidence>
<dbReference type="EMBL" id="JABBFV010000005">
    <property type="protein sequence ID" value="NML10298.1"/>
    <property type="molecule type" value="Genomic_DNA"/>
</dbReference>
<feature type="domain" description="Glycosyl hydrolase 94 supersandwich" evidence="5">
    <location>
        <begin position="1538"/>
        <end position="1797"/>
    </location>
</feature>
<dbReference type="InterPro" id="IPR001173">
    <property type="entry name" value="Glyco_trans_2-like"/>
</dbReference>
<keyword evidence="2" id="KW-0808">Transferase</keyword>
<feature type="transmembrane region" description="Helical" evidence="4">
    <location>
        <begin position="343"/>
        <end position="372"/>
    </location>
</feature>
<comment type="caution">
    <text evidence="9">The sequence shown here is derived from an EMBL/GenBank/DDBJ whole genome shotgun (WGS) entry which is preliminary data.</text>
</comment>
<dbReference type="CDD" id="cd11753">
    <property type="entry name" value="GH94N_ChvB_NdvB_2_like"/>
    <property type="match status" value="1"/>
</dbReference>
<dbReference type="GO" id="GO:0016757">
    <property type="term" value="F:glycosyltransferase activity"/>
    <property type="evidence" value="ECO:0007669"/>
    <property type="project" value="UniProtKB-KW"/>
</dbReference>
<feature type="region of interest" description="Disordered" evidence="3">
    <location>
        <begin position="1980"/>
        <end position="2007"/>
    </location>
</feature>
<keyword evidence="4" id="KW-1133">Transmembrane helix</keyword>
<dbReference type="InterPro" id="IPR052047">
    <property type="entry name" value="GH94_Enzymes"/>
</dbReference>
<dbReference type="Gene3D" id="1.50.10.10">
    <property type="match status" value="1"/>
</dbReference>
<keyword evidence="4" id="KW-0472">Membrane</keyword>
<dbReference type="Gene3D" id="1.50.10.140">
    <property type="match status" value="2"/>
</dbReference>
<dbReference type="PANTHER" id="PTHR37469:SF2">
    <property type="entry name" value="CELLOBIONIC ACID PHOSPHORYLASE"/>
    <property type="match status" value="1"/>
</dbReference>
<dbReference type="InterPro" id="IPR037820">
    <property type="entry name" value="GH94N_NdvB"/>
</dbReference>
<dbReference type="Pfam" id="PF13632">
    <property type="entry name" value="Glyco_trans_2_3"/>
    <property type="match status" value="1"/>
</dbReference>
<feature type="transmembrane region" description="Helical" evidence="4">
    <location>
        <begin position="313"/>
        <end position="337"/>
    </location>
</feature>
<dbReference type="Proteomes" id="UP000519023">
    <property type="component" value="Unassembled WGS sequence"/>
</dbReference>
<dbReference type="GO" id="GO:0030246">
    <property type="term" value="F:carbohydrate binding"/>
    <property type="evidence" value="ECO:0007669"/>
    <property type="project" value="InterPro"/>
</dbReference>
<evidence type="ECO:0000259" key="6">
    <source>
        <dbReference type="Pfam" id="PF10091"/>
    </source>
</evidence>
<feature type="domain" description="Glycosyl hydrolase 94 supersandwich" evidence="5">
    <location>
        <begin position="2027"/>
        <end position="2296"/>
    </location>
</feature>
<dbReference type="Pfam" id="PF10091">
    <property type="entry name" value="Glycoamylase"/>
    <property type="match status" value="1"/>
</dbReference>
<organism evidence="9 10">
    <name type="scientific">Sphingobium psychrophilum</name>
    <dbReference type="NCBI Taxonomy" id="2728834"/>
    <lineage>
        <taxon>Bacteria</taxon>
        <taxon>Pseudomonadati</taxon>
        <taxon>Pseudomonadota</taxon>
        <taxon>Alphaproteobacteria</taxon>
        <taxon>Sphingomonadales</taxon>
        <taxon>Sphingomonadaceae</taxon>
        <taxon>Sphingobium</taxon>
    </lineage>
</organism>
<keyword evidence="1" id="KW-0328">Glycosyltransferase</keyword>
<dbReference type="InterPro" id="IPR019282">
    <property type="entry name" value="Glycoamylase-like_cons_dom"/>
</dbReference>
<dbReference type="Gene3D" id="2.70.98.40">
    <property type="entry name" value="Glycoside hydrolase, family 65, N-terminal domain"/>
    <property type="match status" value="2"/>
</dbReference>
<evidence type="ECO:0000313" key="10">
    <source>
        <dbReference type="Proteomes" id="UP000519023"/>
    </source>
</evidence>
<protein>
    <submittedName>
        <fullName evidence="9">Cellobiose phosphorylase</fullName>
    </submittedName>
</protein>
<evidence type="ECO:0000256" key="2">
    <source>
        <dbReference type="ARBA" id="ARBA00022679"/>
    </source>
</evidence>
<dbReference type="CDD" id="cd11756">
    <property type="entry name" value="GH94N_ChvB_NdvB_1_like"/>
    <property type="match status" value="1"/>
</dbReference>
<feature type="region of interest" description="Disordered" evidence="3">
    <location>
        <begin position="2212"/>
        <end position="2231"/>
    </location>
</feature>
<dbReference type="SUPFAM" id="SSF48208">
    <property type="entry name" value="Six-hairpin glycosidases"/>
    <property type="match status" value="1"/>
</dbReference>
<dbReference type="Pfam" id="PF17167">
    <property type="entry name" value="Glyco_hydro_94"/>
    <property type="match status" value="1"/>
</dbReference>
<evidence type="ECO:0000259" key="8">
    <source>
        <dbReference type="Pfam" id="PF17167"/>
    </source>
</evidence>
<feature type="transmembrane region" description="Helical" evidence="4">
    <location>
        <begin position="789"/>
        <end position="812"/>
    </location>
</feature>
<evidence type="ECO:0000256" key="4">
    <source>
        <dbReference type="SAM" id="Phobius"/>
    </source>
</evidence>
<evidence type="ECO:0000259" key="7">
    <source>
        <dbReference type="Pfam" id="PF13632"/>
    </source>
</evidence>
<dbReference type="RefSeq" id="WP_169572493.1">
    <property type="nucleotide sequence ID" value="NZ_JABBFV010000005.1"/>
</dbReference>